<keyword evidence="6" id="KW-0804">Transcription</keyword>
<keyword evidence="3" id="KW-0346">Stress response</keyword>
<dbReference type="SUPFAM" id="SSF54171">
    <property type="entry name" value="DNA-binding domain"/>
    <property type="match status" value="1"/>
</dbReference>
<keyword evidence="4" id="KW-0238">DNA-binding</keyword>
<dbReference type="InterPro" id="IPR001471">
    <property type="entry name" value="AP2/ERF_dom"/>
</dbReference>
<comment type="subcellular location">
    <subcellularLocation>
        <location evidence="1">Nucleus</location>
    </subcellularLocation>
</comment>
<dbReference type="Gene3D" id="3.30.730.10">
    <property type="entry name" value="AP2/ERF domain"/>
    <property type="match status" value="1"/>
</dbReference>
<dbReference type="PANTHER" id="PTHR31241:SF62">
    <property type="entry name" value="DEHYDRATION-RESPONSIVE ELEMENT-BINDING PROTEIN 2D"/>
    <property type="match status" value="1"/>
</dbReference>
<evidence type="ECO:0000256" key="4">
    <source>
        <dbReference type="ARBA" id="ARBA00023125"/>
    </source>
</evidence>
<dbReference type="Pfam" id="PF00847">
    <property type="entry name" value="AP2"/>
    <property type="match status" value="1"/>
</dbReference>
<evidence type="ECO:0000313" key="11">
    <source>
        <dbReference type="EMBL" id="KAE8717373.1"/>
    </source>
</evidence>
<keyword evidence="12" id="KW-1185">Reference proteome</keyword>
<feature type="region of interest" description="Disordered" evidence="9">
    <location>
        <begin position="49"/>
        <end position="77"/>
    </location>
</feature>
<comment type="similarity">
    <text evidence="8">Belongs to the AP2/ERF transcription factor family. ERF subfamily.</text>
</comment>
<accession>A0A6A3BLA9</accession>
<dbReference type="PRINTS" id="PR00367">
    <property type="entry name" value="ETHRSPELEMNT"/>
</dbReference>
<feature type="domain" description="AP2/ERF" evidence="10">
    <location>
        <begin position="84"/>
        <end position="150"/>
    </location>
</feature>
<dbReference type="GO" id="GO:0006950">
    <property type="term" value="P:response to stress"/>
    <property type="evidence" value="ECO:0007669"/>
    <property type="project" value="TreeGrafter"/>
</dbReference>
<keyword evidence="7" id="KW-0539">Nucleus</keyword>
<evidence type="ECO:0000256" key="3">
    <source>
        <dbReference type="ARBA" id="ARBA00023016"/>
    </source>
</evidence>
<evidence type="ECO:0000313" key="12">
    <source>
        <dbReference type="Proteomes" id="UP000436088"/>
    </source>
</evidence>
<dbReference type="InterPro" id="IPR016177">
    <property type="entry name" value="DNA-bd_dom_sf"/>
</dbReference>
<evidence type="ECO:0000259" key="10">
    <source>
        <dbReference type="PROSITE" id="PS51032"/>
    </source>
</evidence>
<evidence type="ECO:0000256" key="5">
    <source>
        <dbReference type="ARBA" id="ARBA00023159"/>
    </source>
</evidence>
<feature type="region of interest" description="Disordered" evidence="9">
    <location>
        <begin position="1"/>
        <end position="36"/>
    </location>
</feature>
<evidence type="ECO:0000256" key="7">
    <source>
        <dbReference type="ARBA" id="ARBA00023242"/>
    </source>
</evidence>
<organism evidence="11 12">
    <name type="scientific">Hibiscus syriacus</name>
    <name type="common">Rose of Sharon</name>
    <dbReference type="NCBI Taxonomy" id="106335"/>
    <lineage>
        <taxon>Eukaryota</taxon>
        <taxon>Viridiplantae</taxon>
        <taxon>Streptophyta</taxon>
        <taxon>Embryophyta</taxon>
        <taxon>Tracheophyta</taxon>
        <taxon>Spermatophyta</taxon>
        <taxon>Magnoliopsida</taxon>
        <taxon>eudicotyledons</taxon>
        <taxon>Gunneridae</taxon>
        <taxon>Pentapetalae</taxon>
        <taxon>rosids</taxon>
        <taxon>malvids</taxon>
        <taxon>Malvales</taxon>
        <taxon>Malvaceae</taxon>
        <taxon>Malvoideae</taxon>
        <taxon>Hibiscus</taxon>
    </lineage>
</organism>
<comment type="caution">
    <text evidence="11">The sequence shown here is derived from an EMBL/GenBank/DDBJ whole genome shotgun (WGS) entry which is preliminary data.</text>
</comment>
<dbReference type="GO" id="GO:0003700">
    <property type="term" value="F:DNA-binding transcription factor activity"/>
    <property type="evidence" value="ECO:0007669"/>
    <property type="project" value="InterPro"/>
</dbReference>
<proteinExistence type="inferred from homology"/>
<protein>
    <submittedName>
        <fullName evidence="11">Dehydration-responsive element-binding protein 2E</fullName>
    </submittedName>
</protein>
<dbReference type="GO" id="GO:0005634">
    <property type="term" value="C:nucleus"/>
    <property type="evidence" value="ECO:0007669"/>
    <property type="project" value="UniProtKB-SubCell"/>
</dbReference>
<dbReference type="CDD" id="cd00018">
    <property type="entry name" value="AP2"/>
    <property type="match status" value="1"/>
</dbReference>
<name>A0A6A3BLA9_HIBSY</name>
<dbReference type="InterPro" id="IPR036955">
    <property type="entry name" value="AP2/ERF_dom_sf"/>
</dbReference>
<dbReference type="PROSITE" id="PS51032">
    <property type="entry name" value="AP2_ERF"/>
    <property type="match status" value="1"/>
</dbReference>
<dbReference type="PANTHER" id="PTHR31241">
    <property type="entry name" value="DEHYDRATION-RESPONSIVE ELEMENT-BINDING PROTEIN 2C"/>
    <property type="match status" value="1"/>
</dbReference>
<gene>
    <name evidence="11" type="ORF">F3Y22_tig00110050pilonHSYRG00124</name>
</gene>
<keyword evidence="5" id="KW-0010">Activator</keyword>
<reference evidence="11" key="1">
    <citation type="submission" date="2019-09" db="EMBL/GenBank/DDBJ databases">
        <title>Draft genome information of white flower Hibiscus syriacus.</title>
        <authorList>
            <person name="Kim Y.-M."/>
        </authorList>
    </citation>
    <scope>NUCLEOTIDE SEQUENCE [LARGE SCALE GENOMIC DNA]</scope>
    <source>
        <strain evidence="11">YM2019G1</strain>
    </source>
</reference>
<feature type="compositionally biased region" description="Basic residues" evidence="9">
    <location>
        <begin position="16"/>
        <end position="25"/>
    </location>
</feature>
<dbReference type="SMART" id="SM00380">
    <property type="entry name" value="AP2"/>
    <property type="match status" value="1"/>
</dbReference>
<dbReference type="GO" id="GO:0045893">
    <property type="term" value="P:positive regulation of DNA-templated transcription"/>
    <property type="evidence" value="ECO:0007669"/>
    <property type="project" value="TreeGrafter"/>
</dbReference>
<sequence>MKVKRSSSDMADSSRGRNKKARARRNGGESVEDTIEKWRRYNNNSQVRFSEEDNGLQRVSKVPAKGSKKGCMRGKGGPENPGCKYRGVRQRIWGKWVAEIRQPINGGHHLVSKGNNRLWLGTFSNAIDAAFAYDEAAKAMYGPYARLNFPCEHSKGSVDNSGNKASASSTIEICSIESGSTSDLDEDRAKKESSTTYVSPAVVHVEESKMLLKGNSTEKQNCSQVCMEEEAGYLAEDTANGFSSRYNYLYNEDQDSGISILELEPWKDVKAEMPVSIESDTSYNCFFGEDDNLKTEPSSEMKVEMEVEPGGLDKFYNYNSLGNFYDEPPVLSCQQQLNTPSSVGDSFNDFKNKLERMDGLSAEAIADAKPLALIKEEKDYNSDRVDSSSTSNIQRHGNGLAFNHDDEMGFGLDYTMDFLTPEADLDFLEAMKFTGL</sequence>
<evidence type="ECO:0000256" key="6">
    <source>
        <dbReference type="ARBA" id="ARBA00023163"/>
    </source>
</evidence>
<dbReference type="FunFam" id="3.30.730.10:FF:000001">
    <property type="entry name" value="Ethylene-responsive transcription factor 2"/>
    <property type="match status" value="1"/>
</dbReference>
<evidence type="ECO:0000256" key="1">
    <source>
        <dbReference type="ARBA" id="ARBA00004123"/>
    </source>
</evidence>
<dbReference type="Proteomes" id="UP000436088">
    <property type="component" value="Unassembled WGS sequence"/>
</dbReference>
<dbReference type="EMBL" id="VEPZ02000825">
    <property type="protein sequence ID" value="KAE8717373.1"/>
    <property type="molecule type" value="Genomic_DNA"/>
</dbReference>
<dbReference type="OrthoDB" id="550883at2759"/>
<keyword evidence="2" id="KW-0805">Transcription regulation</keyword>
<evidence type="ECO:0000256" key="9">
    <source>
        <dbReference type="SAM" id="MobiDB-lite"/>
    </source>
</evidence>
<dbReference type="GO" id="GO:0000976">
    <property type="term" value="F:transcription cis-regulatory region binding"/>
    <property type="evidence" value="ECO:0007669"/>
    <property type="project" value="TreeGrafter"/>
</dbReference>
<evidence type="ECO:0000256" key="2">
    <source>
        <dbReference type="ARBA" id="ARBA00023015"/>
    </source>
</evidence>
<dbReference type="AlphaFoldDB" id="A0A6A3BLA9"/>
<evidence type="ECO:0000256" key="8">
    <source>
        <dbReference type="ARBA" id="ARBA00024343"/>
    </source>
</evidence>